<evidence type="ECO:0000313" key="1">
    <source>
        <dbReference type="EMBL" id="MBI4132399.1"/>
    </source>
</evidence>
<name>A0A932YY89_9BACT</name>
<organism evidence="1 2">
    <name type="scientific">Candidatus Sungiibacteriota bacterium</name>
    <dbReference type="NCBI Taxonomy" id="2750080"/>
    <lineage>
        <taxon>Bacteria</taxon>
        <taxon>Candidatus Sungiibacteriota</taxon>
    </lineage>
</organism>
<dbReference type="EMBL" id="JACQMJ010000008">
    <property type="protein sequence ID" value="MBI4132399.1"/>
    <property type="molecule type" value="Genomic_DNA"/>
</dbReference>
<reference evidence="1" key="1">
    <citation type="submission" date="2020-07" db="EMBL/GenBank/DDBJ databases">
        <title>Huge and variable diversity of episymbiotic CPR bacteria and DPANN archaea in groundwater ecosystems.</title>
        <authorList>
            <person name="He C.Y."/>
            <person name="Keren R."/>
            <person name="Whittaker M."/>
            <person name="Farag I.F."/>
            <person name="Doudna J."/>
            <person name="Cate J.H.D."/>
            <person name="Banfield J.F."/>
        </authorList>
    </citation>
    <scope>NUCLEOTIDE SEQUENCE</scope>
    <source>
        <strain evidence="1">NC_groundwater_1226_Ag_S-0.1um_59_124</strain>
    </source>
</reference>
<accession>A0A932YY89</accession>
<dbReference type="Proteomes" id="UP000704960">
    <property type="component" value="Unassembled WGS sequence"/>
</dbReference>
<sequence>MSEEQFLRYVEMLAELAWLFQEAEEEILNAISAPPSPLPGLFLFL</sequence>
<proteinExistence type="predicted"/>
<dbReference type="AlphaFoldDB" id="A0A932YY89"/>
<protein>
    <submittedName>
        <fullName evidence="1">Uncharacterized protein</fullName>
    </submittedName>
</protein>
<comment type="caution">
    <text evidence="1">The sequence shown here is derived from an EMBL/GenBank/DDBJ whole genome shotgun (WGS) entry which is preliminary data.</text>
</comment>
<evidence type="ECO:0000313" key="2">
    <source>
        <dbReference type="Proteomes" id="UP000704960"/>
    </source>
</evidence>
<gene>
    <name evidence="1" type="ORF">HY474_02085</name>
</gene>